<evidence type="ECO:0000313" key="1">
    <source>
        <dbReference type="EMBL" id="GFR70766.1"/>
    </source>
</evidence>
<proteinExistence type="predicted"/>
<organism evidence="1 2">
    <name type="scientific">Elysia marginata</name>
    <dbReference type="NCBI Taxonomy" id="1093978"/>
    <lineage>
        <taxon>Eukaryota</taxon>
        <taxon>Metazoa</taxon>
        <taxon>Spiralia</taxon>
        <taxon>Lophotrochozoa</taxon>
        <taxon>Mollusca</taxon>
        <taxon>Gastropoda</taxon>
        <taxon>Heterobranchia</taxon>
        <taxon>Euthyneura</taxon>
        <taxon>Panpulmonata</taxon>
        <taxon>Sacoglossa</taxon>
        <taxon>Placobranchoidea</taxon>
        <taxon>Plakobranchidae</taxon>
        <taxon>Elysia</taxon>
    </lineage>
</organism>
<protein>
    <submittedName>
        <fullName evidence="1">BmK-YA</fullName>
    </submittedName>
</protein>
<gene>
    <name evidence="1" type="ORF">ElyMa_003794700</name>
</gene>
<reference evidence="1 2" key="1">
    <citation type="journal article" date="2021" name="Elife">
        <title>Chloroplast acquisition without the gene transfer in kleptoplastic sea slugs, Plakobranchus ocellatus.</title>
        <authorList>
            <person name="Maeda T."/>
            <person name="Takahashi S."/>
            <person name="Yoshida T."/>
            <person name="Shimamura S."/>
            <person name="Takaki Y."/>
            <person name="Nagai Y."/>
            <person name="Toyoda A."/>
            <person name="Suzuki Y."/>
            <person name="Arimoto A."/>
            <person name="Ishii H."/>
            <person name="Satoh N."/>
            <person name="Nishiyama T."/>
            <person name="Hasebe M."/>
            <person name="Maruyama T."/>
            <person name="Minagawa J."/>
            <person name="Obokata J."/>
            <person name="Shigenobu S."/>
        </authorList>
    </citation>
    <scope>NUCLEOTIDE SEQUENCE [LARGE SCALE GENOMIC DNA]</scope>
</reference>
<dbReference type="AlphaFoldDB" id="A0AAV4FD07"/>
<comment type="caution">
    <text evidence="1">The sequence shown here is derived from an EMBL/GenBank/DDBJ whole genome shotgun (WGS) entry which is preliminary data.</text>
</comment>
<sequence length="162" mass="19423">MLDGSWANRARQPIVYYKTHATYGCHYIIRYLRRRARSLLLVMSDGEGNKRCLRLRCDEDIKEWTNCTFGESQRQQSRCDEDIKEWTNCTLGESQRQQSRCDEDIKEWTNRILGELQRQQSRCDEDIKEWTNRTLGELMRQQSRCEEDKLNLGPTVRFAHLR</sequence>
<dbReference type="EMBL" id="BMAT01007760">
    <property type="protein sequence ID" value="GFR70766.1"/>
    <property type="molecule type" value="Genomic_DNA"/>
</dbReference>
<accession>A0AAV4FD07</accession>
<evidence type="ECO:0000313" key="2">
    <source>
        <dbReference type="Proteomes" id="UP000762676"/>
    </source>
</evidence>
<keyword evidence="2" id="KW-1185">Reference proteome</keyword>
<name>A0AAV4FD07_9GAST</name>
<dbReference type="Proteomes" id="UP000762676">
    <property type="component" value="Unassembled WGS sequence"/>
</dbReference>